<organism evidence="3 4">
    <name type="scientific">Pseudonocardia acidicola</name>
    <dbReference type="NCBI Taxonomy" id="2724939"/>
    <lineage>
        <taxon>Bacteria</taxon>
        <taxon>Bacillati</taxon>
        <taxon>Actinomycetota</taxon>
        <taxon>Actinomycetes</taxon>
        <taxon>Pseudonocardiales</taxon>
        <taxon>Pseudonocardiaceae</taxon>
        <taxon>Pseudonocardia</taxon>
    </lineage>
</organism>
<feature type="region of interest" description="Disordered" evidence="1">
    <location>
        <begin position="68"/>
        <end position="97"/>
    </location>
</feature>
<proteinExistence type="predicted"/>
<keyword evidence="4" id="KW-1185">Reference proteome</keyword>
<accession>A0ABX1SL57</accession>
<keyword evidence="2" id="KW-0812">Transmembrane</keyword>
<name>A0ABX1SL57_9PSEU</name>
<comment type="caution">
    <text evidence="3">The sequence shown here is derived from an EMBL/GenBank/DDBJ whole genome shotgun (WGS) entry which is preliminary data.</text>
</comment>
<keyword evidence="2" id="KW-1133">Transmembrane helix</keyword>
<gene>
    <name evidence="3" type="ORF">HF526_30080</name>
</gene>
<dbReference type="EMBL" id="JAAXLA010000087">
    <property type="protein sequence ID" value="NMI01513.1"/>
    <property type="molecule type" value="Genomic_DNA"/>
</dbReference>
<evidence type="ECO:0000256" key="1">
    <source>
        <dbReference type="SAM" id="MobiDB-lite"/>
    </source>
</evidence>
<sequence>MTRPQTSPPGRRWFRGRIDPYCWFAVSPLLAVAVVVLVAQNPWWVALSFAGPAVALVVFDCWANRSWPDRSVDADQPAGVRRPRPARGWTGRHPADE</sequence>
<dbReference type="RefSeq" id="WP_169384967.1">
    <property type="nucleotide sequence ID" value="NZ_JAAXLA010000087.1"/>
</dbReference>
<evidence type="ECO:0000313" key="3">
    <source>
        <dbReference type="EMBL" id="NMI01513.1"/>
    </source>
</evidence>
<evidence type="ECO:0000256" key="2">
    <source>
        <dbReference type="SAM" id="Phobius"/>
    </source>
</evidence>
<feature type="transmembrane region" description="Helical" evidence="2">
    <location>
        <begin position="45"/>
        <end position="63"/>
    </location>
</feature>
<keyword evidence="2" id="KW-0472">Membrane</keyword>
<evidence type="ECO:0008006" key="5">
    <source>
        <dbReference type="Google" id="ProtNLM"/>
    </source>
</evidence>
<protein>
    <recommendedName>
        <fullName evidence="5">DUF3093 family protein</fullName>
    </recommendedName>
</protein>
<dbReference type="Proteomes" id="UP000820669">
    <property type="component" value="Unassembled WGS sequence"/>
</dbReference>
<reference evidence="3 4" key="1">
    <citation type="submission" date="2020-04" db="EMBL/GenBank/DDBJ databases">
        <authorList>
            <person name="Klaysubun C."/>
            <person name="Duangmal K."/>
            <person name="Lipun K."/>
        </authorList>
    </citation>
    <scope>NUCLEOTIDE SEQUENCE [LARGE SCALE GENOMIC DNA]</scope>
    <source>
        <strain evidence="3 4">K10HN5</strain>
    </source>
</reference>
<feature type="transmembrane region" description="Helical" evidence="2">
    <location>
        <begin position="21"/>
        <end position="39"/>
    </location>
</feature>
<evidence type="ECO:0000313" key="4">
    <source>
        <dbReference type="Proteomes" id="UP000820669"/>
    </source>
</evidence>